<feature type="region of interest" description="Disordered" evidence="8">
    <location>
        <begin position="175"/>
        <end position="231"/>
    </location>
</feature>
<evidence type="ECO:0000256" key="6">
    <source>
        <dbReference type="ARBA" id="ARBA00023242"/>
    </source>
</evidence>
<dbReference type="PROSITE" id="PS50157">
    <property type="entry name" value="ZINC_FINGER_C2H2_2"/>
    <property type="match status" value="2"/>
</dbReference>
<evidence type="ECO:0000256" key="2">
    <source>
        <dbReference type="ARBA" id="ARBA00022723"/>
    </source>
</evidence>
<keyword evidence="3" id="KW-0677">Repeat</keyword>
<comment type="caution">
    <text evidence="10">The sequence shown here is derived from an EMBL/GenBank/DDBJ whole genome shotgun (WGS) entry which is preliminary data.</text>
</comment>
<gene>
    <name evidence="10" type="ORF">OEA41_006779</name>
</gene>
<evidence type="ECO:0000256" key="3">
    <source>
        <dbReference type="ARBA" id="ARBA00022737"/>
    </source>
</evidence>
<dbReference type="InterPro" id="IPR036236">
    <property type="entry name" value="Znf_C2H2_sf"/>
</dbReference>
<dbReference type="SMART" id="SM00355">
    <property type="entry name" value="ZnF_C2H2"/>
    <property type="match status" value="2"/>
</dbReference>
<protein>
    <recommendedName>
        <fullName evidence="9">C2H2-type domain-containing protein</fullName>
    </recommendedName>
</protein>
<evidence type="ECO:0000313" key="11">
    <source>
        <dbReference type="Proteomes" id="UP001276659"/>
    </source>
</evidence>
<keyword evidence="11" id="KW-1185">Reference proteome</keyword>
<feature type="compositionally biased region" description="Polar residues" evidence="8">
    <location>
        <begin position="185"/>
        <end position="230"/>
    </location>
</feature>
<feature type="domain" description="C2H2-type" evidence="9">
    <location>
        <begin position="150"/>
        <end position="180"/>
    </location>
</feature>
<dbReference type="GO" id="GO:0008270">
    <property type="term" value="F:zinc ion binding"/>
    <property type="evidence" value="ECO:0007669"/>
    <property type="project" value="UniProtKB-KW"/>
</dbReference>
<feature type="compositionally biased region" description="Polar residues" evidence="8">
    <location>
        <begin position="48"/>
        <end position="58"/>
    </location>
</feature>
<feature type="compositionally biased region" description="Polar residues" evidence="8">
    <location>
        <begin position="1"/>
        <end position="16"/>
    </location>
</feature>
<dbReference type="GO" id="GO:0005634">
    <property type="term" value="C:nucleus"/>
    <property type="evidence" value="ECO:0007669"/>
    <property type="project" value="UniProtKB-SubCell"/>
</dbReference>
<dbReference type="PANTHER" id="PTHR40626">
    <property type="entry name" value="MIP31509P"/>
    <property type="match status" value="1"/>
</dbReference>
<dbReference type="SUPFAM" id="SSF57667">
    <property type="entry name" value="beta-beta-alpha zinc fingers"/>
    <property type="match status" value="1"/>
</dbReference>
<sequence length="374" mass="41341">MSEQQSQSLPYGSTQPRVKKEHTSPSAPSSASEDKSASSYPTRRRRVSSNSPDNTMSSGKPRESTRQRQRARAMPFRGQGGSSRGTGIMATPGLLNPAEEITYTPTTHRISKAKKGKKVHACEYPGCTKVFTRAEHRKRHEANHNTSPAFQCEIDECRKPFQRADLLARHMERQHNMPSAEASAFRSQYRQSSTSDVSRSPRGSFSASQMGQPATATAPSLPQPSGTMSIGSIIEPNMRSEFKNEFTSHAGPRISDYLQPPAVAQPFYSQEIIQRPQSTTTAIESCFHPIIQSPMSAGPATPATWNQFDPAALGFGPEPQCLPPQRQFQFHSPSWPGANGIPSYELNMHSQQHWPGQYLGQTHHPAANRYEIIP</sequence>
<dbReference type="PANTHER" id="PTHR40626:SF30">
    <property type="entry name" value="FINGER DOMAIN PROTEIN, PUTATIVE (AFU_ORTHOLOGUE AFUA_4G13600)-RELATED"/>
    <property type="match status" value="1"/>
</dbReference>
<evidence type="ECO:0000256" key="1">
    <source>
        <dbReference type="ARBA" id="ARBA00004123"/>
    </source>
</evidence>
<name>A0AAD9Z8F4_9LECA</name>
<keyword evidence="6" id="KW-0539">Nucleus</keyword>
<reference evidence="10" key="1">
    <citation type="submission" date="2022-11" db="EMBL/GenBank/DDBJ databases">
        <title>Chromosomal genome sequence assembly and mating type (MAT) locus characterization of the leprose asexual lichenized fungus Lepraria neglecta (Nyl.) Erichsen.</title>
        <authorList>
            <person name="Allen J.L."/>
            <person name="Pfeffer B."/>
        </authorList>
    </citation>
    <scope>NUCLEOTIDE SEQUENCE</scope>
    <source>
        <strain evidence="10">Allen 5258</strain>
    </source>
</reference>
<evidence type="ECO:0000259" key="9">
    <source>
        <dbReference type="PROSITE" id="PS50157"/>
    </source>
</evidence>
<dbReference type="Proteomes" id="UP001276659">
    <property type="component" value="Unassembled WGS sequence"/>
</dbReference>
<feature type="domain" description="C2H2-type" evidence="9">
    <location>
        <begin position="120"/>
        <end position="149"/>
    </location>
</feature>
<keyword evidence="5" id="KW-0862">Zinc</keyword>
<dbReference type="EMBL" id="JASNWA010000007">
    <property type="protein sequence ID" value="KAK3173450.1"/>
    <property type="molecule type" value="Genomic_DNA"/>
</dbReference>
<evidence type="ECO:0000256" key="7">
    <source>
        <dbReference type="PROSITE-ProRule" id="PRU00042"/>
    </source>
</evidence>
<dbReference type="GO" id="GO:0000785">
    <property type="term" value="C:chromatin"/>
    <property type="evidence" value="ECO:0007669"/>
    <property type="project" value="TreeGrafter"/>
</dbReference>
<dbReference type="InterPro" id="IPR013087">
    <property type="entry name" value="Znf_C2H2_type"/>
</dbReference>
<dbReference type="Gene3D" id="3.30.160.60">
    <property type="entry name" value="Classic Zinc Finger"/>
    <property type="match status" value="2"/>
</dbReference>
<evidence type="ECO:0000256" key="4">
    <source>
        <dbReference type="ARBA" id="ARBA00022771"/>
    </source>
</evidence>
<keyword evidence="2" id="KW-0479">Metal-binding</keyword>
<evidence type="ECO:0000256" key="5">
    <source>
        <dbReference type="ARBA" id="ARBA00022833"/>
    </source>
</evidence>
<dbReference type="AlphaFoldDB" id="A0AAD9Z8F4"/>
<keyword evidence="4 7" id="KW-0863">Zinc-finger</keyword>
<comment type="subcellular location">
    <subcellularLocation>
        <location evidence="1">Nucleus</location>
    </subcellularLocation>
</comment>
<proteinExistence type="predicted"/>
<feature type="region of interest" description="Disordered" evidence="8">
    <location>
        <begin position="1"/>
        <end position="89"/>
    </location>
</feature>
<dbReference type="PROSITE" id="PS00028">
    <property type="entry name" value="ZINC_FINGER_C2H2_1"/>
    <property type="match status" value="2"/>
</dbReference>
<evidence type="ECO:0000313" key="10">
    <source>
        <dbReference type="EMBL" id="KAK3173450.1"/>
    </source>
</evidence>
<feature type="compositionally biased region" description="Low complexity" evidence="8">
    <location>
        <begin position="24"/>
        <end position="41"/>
    </location>
</feature>
<dbReference type="InterPro" id="IPR051059">
    <property type="entry name" value="VerF-like"/>
</dbReference>
<accession>A0AAD9Z8F4</accession>
<organism evidence="10 11">
    <name type="scientific">Lepraria neglecta</name>
    <dbReference type="NCBI Taxonomy" id="209136"/>
    <lineage>
        <taxon>Eukaryota</taxon>
        <taxon>Fungi</taxon>
        <taxon>Dikarya</taxon>
        <taxon>Ascomycota</taxon>
        <taxon>Pezizomycotina</taxon>
        <taxon>Lecanoromycetes</taxon>
        <taxon>OSLEUM clade</taxon>
        <taxon>Lecanoromycetidae</taxon>
        <taxon>Lecanorales</taxon>
        <taxon>Lecanorineae</taxon>
        <taxon>Stereocaulaceae</taxon>
        <taxon>Lepraria</taxon>
    </lineage>
</organism>
<dbReference type="GO" id="GO:0000981">
    <property type="term" value="F:DNA-binding transcription factor activity, RNA polymerase II-specific"/>
    <property type="evidence" value="ECO:0007669"/>
    <property type="project" value="InterPro"/>
</dbReference>
<dbReference type="GO" id="GO:0000978">
    <property type="term" value="F:RNA polymerase II cis-regulatory region sequence-specific DNA binding"/>
    <property type="evidence" value="ECO:0007669"/>
    <property type="project" value="InterPro"/>
</dbReference>
<evidence type="ECO:0000256" key="8">
    <source>
        <dbReference type="SAM" id="MobiDB-lite"/>
    </source>
</evidence>